<evidence type="ECO:0000256" key="1">
    <source>
        <dbReference type="SAM" id="Phobius"/>
    </source>
</evidence>
<dbReference type="Gene3D" id="2.40.50.660">
    <property type="match status" value="1"/>
</dbReference>
<keyword evidence="1" id="KW-1133">Transmembrane helix</keyword>
<dbReference type="RefSeq" id="WP_284240448.1">
    <property type="nucleotide sequence ID" value="NZ_BSSQ01000015.1"/>
</dbReference>
<evidence type="ECO:0000313" key="2">
    <source>
        <dbReference type="EMBL" id="GLX69666.1"/>
    </source>
</evidence>
<feature type="transmembrane region" description="Helical" evidence="1">
    <location>
        <begin position="20"/>
        <end position="41"/>
    </location>
</feature>
<protein>
    <submittedName>
        <fullName evidence="2">Membrane protein</fullName>
    </submittedName>
</protein>
<sequence>MDGFGNGPSFFDLFTDTPIFIRLFFGLIFTIIVGGFLYVIIRGIVTWTSNNSAELLTQSAVIIDKRTEVWGGSGDSSANTNYYVTFEIEDRSRVELPVSGNKFGLLIVGDKGILSYQGTRFKSFERGF</sequence>
<evidence type="ECO:0000313" key="3">
    <source>
        <dbReference type="Proteomes" id="UP001157114"/>
    </source>
</evidence>
<comment type="caution">
    <text evidence="2">The sequence shown here is derived from an EMBL/GenBank/DDBJ whole genome shotgun (WGS) entry which is preliminary data.</text>
</comment>
<organism evidence="2 3">
    <name type="scientific">Paenibacillus glycanilyticus</name>
    <dbReference type="NCBI Taxonomy" id="126569"/>
    <lineage>
        <taxon>Bacteria</taxon>
        <taxon>Bacillati</taxon>
        <taxon>Bacillota</taxon>
        <taxon>Bacilli</taxon>
        <taxon>Bacillales</taxon>
        <taxon>Paenibacillaceae</taxon>
        <taxon>Paenibacillus</taxon>
    </lineage>
</organism>
<dbReference type="Proteomes" id="UP001157114">
    <property type="component" value="Unassembled WGS sequence"/>
</dbReference>
<dbReference type="Pfam" id="PF10694">
    <property type="entry name" value="DUF2500"/>
    <property type="match status" value="1"/>
</dbReference>
<reference evidence="2 3" key="1">
    <citation type="submission" date="2023-03" db="EMBL/GenBank/DDBJ databases">
        <title>Draft genome sequence of the bacteria which degrade cell wall of Tricholomamatutake.</title>
        <authorList>
            <person name="Konishi Y."/>
            <person name="Fukuta Y."/>
            <person name="Shirasaka N."/>
        </authorList>
    </citation>
    <scope>NUCLEOTIDE SEQUENCE [LARGE SCALE GENOMIC DNA]</scope>
    <source>
        <strain evidence="3">mu1</strain>
    </source>
</reference>
<keyword evidence="1" id="KW-0812">Transmembrane</keyword>
<gene>
    <name evidence="2" type="ORF">MU1_40110</name>
</gene>
<proteinExistence type="predicted"/>
<dbReference type="InterPro" id="IPR019635">
    <property type="entry name" value="DUF2500"/>
</dbReference>
<keyword evidence="3" id="KW-1185">Reference proteome</keyword>
<keyword evidence="1" id="KW-0472">Membrane</keyword>
<accession>A0ABQ6GJ67</accession>
<name>A0ABQ6GJ67_9BACL</name>
<dbReference type="EMBL" id="BSSQ01000015">
    <property type="protein sequence ID" value="GLX69666.1"/>
    <property type="molecule type" value="Genomic_DNA"/>
</dbReference>